<evidence type="ECO:0000259" key="5">
    <source>
        <dbReference type="Pfam" id="PF00849"/>
    </source>
</evidence>
<evidence type="ECO:0000256" key="3">
    <source>
        <dbReference type="PIRSR" id="PIRSR606225-1"/>
    </source>
</evidence>
<evidence type="ECO:0000256" key="1">
    <source>
        <dbReference type="ARBA" id="ARBA00000073"/>
    </source>
</evidence>
<feature type="domain" description="Pseudouridine synthase RsuA/RluA-like" evidence="5">
    <location>
        <begin position="89"/>
        <end position="236"/>
    </location>
</feature>
<dbReference type="InterPro" id="IPR050188">
    <property type="entry name" value="RluA_PseudoU_synthase"/>
</dbReference>
<dbReference type="Pfam" id="PF00849">
    <property type="entry name" value="PseudoU_synth_2"/>
    <property type="match status" value="1"/>
</dbReference>
<dbReference type="EMBL" id="JACRST010000001">
    <property type="protein sequence ID" value="MBC8545600.1"/>
    <property type="molecule type" value="Genomic_DNA"/>
</dbReference>
<dbReference type="Gene3D" id="3.30.2350.10">
    <property type="entry name" value="Pseudouridine synthase"/>
    <property type="match status" value="1"/>
</dbReference>
<protein>
    <recommendedName>
        <fullName evidence="4">Pseudouridine synthase</fullName>
        <ecNumber evidence="4">5.4.99.-</ecNumber>
    </recommendedName>
</protein>
<feature type="active site" evidence="3">
    <location>
        <position position="136"/>
    </location>
</feature>
<dbReference type="InterPro" id="IPR006145">
    <property type="entry name" value="PsdUridine_synth_RsuA/RluA"/>
</dbReference>
<keyword evidence="4" id="KW-0413">Isomerase</keyword>
<dbReference type="GO" id="GO:0000455">
    <property type="term" value="P:enzyme-directed rRNA pseudouridine synthesis"/>
    <property type="evidence" value="ECO:0007669"/>
    <property type="project" value="TreeGrafter"/>
</dbReference>
<dbReference type="Proteomes" id="UP000653127">
    <property type="component" value="Unassembled WGS sequence"/>
</dbReference>
<dbReference type="GO" id="GO:0003723">
    <property type="term" value="F:RNA binding"/>
    <property type="evidence" value="ECO:0007669"/>
    <property type="project" value="InterPro"/>
</dbReference>
<organism evidence="6 7">
    <name type="scientific">Ligaoa zhengdingensis</name>
    <dbReference type="NCBI Taxonomy" id="2763658"/>
    <lineage>
        <taxon>Bacteria</taxon>
        <taxon>Bacillati</taxon>
        <taxon>Bacillota</taxon>
        <taxon>Clostridia</taxon>
        <taxon>Eubacteriales</taxon>
        <taxon>Oscillospiraceae</taxon>
        <taxon>Ligaoa</taxon>
    </lineage>
</organism>
<dbReference type="GO" id="GO:0009982">
    <property type="term" value="F:pseudouridine synthase activity"/>
    <property type="evidence" value="ECO:0007669"/>
    <property type="project" value="InterPro"/>
</dbReference>
<proteinExistence type="inferred from homology"/>
<dbReference type="CDD" id="cd02869">
    <property type="entry name" value="PseudoU_synth_RluA_like"/>
    <property type="match status" value="1"/>
</dbReference>
<evidence type="ECO:0000313" key="7">
    <source>
        <dbReference type="Proteomes" id="UP000653127"/>
    </source>
</evidence>
<reference evidence="6" key="1">
    <citation type="submission" date="2020-08" db="EMBL/GenBank/DDBJ databases">
        <title>Genome public.</title>
        <authorList>
            <person name="Liu C."/>
            <person name="Sun Q."/>
        </authorList>
    </citation>
    <scope>NUCLEOTIDE SEQUENCE</scope>
    <source>
        <strain evidence="6">NSJ-31</strain>
    </source>
</reference>
<accession>A0A926I3Q5</accession>
<comment type="similarity">
    <text evidence="2 4">Belongs to the pseudouridine synthase RluA family.</text>
</comment>
<dbReference type="EC" id="5.4.99.-" evidence="4"/>
<dbReference type="GO" id="GO:0140098">
    <property type="term" value="F:catalytic activity, acting on RNA"/>
    <property type="evidence" value="ECO:0007669"/>
    <property type="project" value="UniProtKB-ARBA"/>
</dbReference>
<dbReference type="AlphaFoldDB" id="A0A926I3Q5"/>
<dbReference type="InterPro" id="IPR020103">
    <property type="entry name" value="PsdUridine_synth_cat_dom_sf"/>
</dbReference>
<dbReference type="SUPFAM" id="SSF55120">
    <property type="entry name" value="Pseudouridine synthase"/>
    <property type="match status" value="1"/>
</dbReference>
<sequence length="302" mass="34234">MSRELSFTVDSKQDGMKLYDFLRREQKFSYRLITSLKHQPNGIQINHVHARTIDRLKTGDLVSVALPQNDNEGAAVSDLWVPIVYEDDDLIIYDKPAGMNCHPSRRIQNDTLANVFARHCRERGLAITFRCLNRLDMDTSGLVLLAKNQYVAARLKFAVQKEYVALLHGVPDPREGTVREPIVRINDIYTKRQVDPSGQPAVTHYRVLARSEDGAYSMARMVLETGRTHQIRVHLSYIGHPLVGDDMYGGRTDLLARQALHCERMSFVHPVTGEAVAMSAPLPKDMQKARNDAKICIEFPIE</sequence>
<evidence type="ECO:0000313" key="6">
    <source>
        <dbReference type="EMBL" id="MBC8545600.1"/>
    </source>
</evidence>
<dbReference type="RefSeq" id="WP_249281752.1">
    <property type="nucleotide sequence ID" value="NZ_JACRST010000001.1"/>
</dbReference>
<keyword evidence="7" id="KW-1185">Reference proteome</keyword>
<name>A0A926I3Q5_9FIRM</name>
<evidence type="ECO:0000256" key="4">
    <source>
        <dbReference type="RuleBase" id="RU362028"/>
    </source>
</evidence>
<dbReference type="PANTHER" id="PTHR21600:SF35">
    <property type="entry name" value="PSEUDOURIDINE SYNTHASE"/>
    <property type="match status" value="1"/>
</dbReference>
<dbReference type="PROSITE" id="PS01129">
    <property type="entry name" value="PSI_RLU"/>
    <property type="match status" value="1"/>
</dbReference>
<comment type="catalytic activity">
    <reaction evidence="1 4">
        <text>a uridine in RNA = a pseudouridine in RNA</text>
        <dbReference type="Rhea" id="RHEA:48348"/>
        <dbReference type="Rhea" id="RHEA-COMP:12068"/>
        <dbReference type="Rhea" id="RHEA-COMP:12069"/>
        <dbReference type="ChEBI" id="CHEBI:65314"/>
        <dbReference type="ChEBI" id="CHEBI:65315"/>
    </reaction>
</comment>
<gene>
    <name evidence="6" type="ORF">H8711_01430</name>
</gene>
<evidence type="ECO:0000256" key="2">
    <source>
        <dbReference type="ARBA" id="ARBA00010876"/>
    </source>
</evidence>
<dbReference type="NCBIfam" id="TIGR00005">
    <property type="entry name" value="rluA_subfam"/>
    <property type="match status" value="1"/>
</dbReference>
<dbReference type="PANTHER" id="PTHR21600">
    <property type="entry name" value="MITOCHONDRIAL RNA PSEUDOURIDINE SYNTHASE"/>
    <property type="match status" value="1"/>
</dbReference>
<dbReference type="InterPro" id="IPR006225">
    <property type="entry name" value="PsdUridine_synth_RluC/D"/>
</dbReference>
<comment type="function">
    <text evidence="4">Responsible for synthesis of pseudouridine from uracil.</text>
</comment>
<dbReference type="InterPro" id="IPR006224">
    <property type="entry name" value="PsdUridine_synth_RluA-like_CS"/>
</dbReference>
<comment type="caution">
    <text evidence="6">The sequence shown here is derived from an EMBL/GenBank/DDBJ whole genome shotgun (WGS) entry which is preliminary data.</text>
</comment>